<dbReference type="RefSeq" id="WP_330159241.1">
    <property type="nucleotide sequence ID" value="NZ_BAAAJA010000008.1"/>
</dbReference>
<comment type="caution">
    <text evidence="2">The sequence shown here is derived from an EMBL/GenBank/DDBJ whole genome shotgun (WGS) entry which is preliminary data.</text>
</comment>
<reference evidence="2 3" key="1">
    <citation type="submission" date="2023-07" db="EMBL/GenBank/DDBJ databases">
        <authorList>
            <person name="Girao M."/>
            <person name="Carvalho M.F."/>
        </authorList>
    </citation>
    <scope>NUCLEOTIDE SEQUENCE [LARGE SCALE GENOMIC DNA]</scope>
    <source>
        <strain evidence="2 3">66/93</strain>
    </source>
</reference>
<evidence type="ECO:0000256" key="1">
    <source>
        <dbReference type="SAM" id="SignalP"/>
    </source>
</evidence>
<evidence type="ECO:0000313" key="3">
    <source>
        <dbReference type="Proteomes" id="UP001348641"/>
    </source>
</evidence>
<feature type="signal peptide" evidence="1">
    <location>
        <begin position="1"/>
        <end position="23"/>
    </location>
</feature>
<dbReference type="PROSITE" id="PS51257">
    <property type="entry name" value="PROKAR_LIPOPROTEIN"/>
    <property type="match status" value="1"/>
</dbReference>
<proteinExistence type="predicted"/>
<feature type="chain" id="PRO_5045137204" description="DUF4352 domain-containing protein" evidence="1">
    <location>
        <begin position="24"/>
        <end position="181"/>
    </location>
</feature>
<accession>A0ABU7KSB1</accession>
<dbReference type="Proteomes" id="UP001348641">
    <property type="component" value="Unassembled WGS sequence"/>
</dbReference>
<name>A0ABU7KSB1_9ACTN</name>
<protein>
    <recommendedName>
        <fullName evidence="4">DUF4352 domain-containing protein</fullName>
    </recommendedName>
</protein>
<evidence type="ECO:0008006" key="4">
    <source>
        <dbReference type="Google" id="ProtNLM"/>
    </source>
</evidence>
<keyword evidence="1" id="KW-0732">Signal</keyword>
<gene>
    <name evidence="2" type="ORF">Q8A49_16985</name>
</gene>
<organism evidence="2 3">
    <name type="scientific">Nocardiopsis tropica</name>
    <dbReference type="NCBI Taxonomy" id="109330"/>
    <lineage>
        <taxon>Bacteria</taxon>
        <taxon>Bacillati</taxon>
        <taxon>Actinomycetota</taxon>
        <taxon>Actinomycetes</taxon>
        <taxon>Streptosporangiales</taxon>
        <taxon>Nocardiopsidaceae</taxon>
        <taxon>Nocardiopsis</taxon>
    </lineage>
</organism>
<dbReference type="EMBL" id="JAUUCC010000041">
    <property type="protein sequence ID" value="MEE2052196.1"/>
    <property type="molecule type" value="Genomic_DNA"/>
</dbReference>
<sequence>MRPTALAASAAAVLLAPGLSACAEDAPVEYSFQSMEEQEADLPAPEEAMPVLLEIGDTHTWDDGLSVGLSDVELPDEDALGDSGGRGMVTFTVALTNDSDVPVRTDRIDWFCTGGVEGDDEAFDGYAHERPGTIRPGATGIREPACEMPAEEYELLLLLGLSRPGDAELAHEAVFFSGIVE</sequence>
<evidence type="ECO:0000313" key="2">
    <source>
        <dbReference type="EMBL" id="MEE2052196.1"/>
    </source>
</evidence>